<keyword evidence="3" id="KW-1185">Reference proteome</keyword>
<name>A0A1L7UBX9_FUSMA</name>
<feature type="region of interest" description="Disordered" evidence="1">
    <location>
        <begin position="313"/>
        <end position="341"/>
    </location>
</feature>
<feature type="compositionally biased region" description="Basic and acidic residues" evidence="1">
    <location>
        <begin position="313"/>
        <end position="329"/>
    </location>
</feature>
<dbReference type="RefSeq" id="XP_041690985.1">
    <property type="nucleotide sequence ID" value="XM_041825624.1"/>
</dbReference>
<comment type="caution">
    <text evidence="2">The sequence shown here is derived from an EMBL/GenBank/DDBJ whole genome shotgun (WGS) entry which is preliminary data.</text>
</comment>
<sequence length="408" mass="44535">MPRTPRPAFGDRTPEAYGKSPSVGGTPEFSQSMQEMRLSISSPVRPRELTQTTTKESIEIKIKLLLLVPQQTLMTKTPTLQSTLLDLTTGRRNRPPRVGRIPRTYLDDSRPSRETKLSDASSSSKDGSARTGLPQGQLNNGELVPIGGSLTRHSILVINALDNDEWSFYAAGTYPAATFFNPSPRFPLPEELENSIQLYNFTFGAQSFTAVVYHFLVASPGAYYRSILTEAGRVLKSGGYIKLSILDKDLNNMGNQGQRTVCHLKGRIQEMTSDTSLGSNADLIIRLLGKVGFTTIKAVRVGVPVASSVIGKDSKADDGNDAAEKEKDPPSLSEMMSDNSPLMDDNITKIVSGVGRWWYTRCYENVAGNPSGKSIRSDKLSLRNGELGTSLKLMLCSARAPLERITGV</sequence>
<dbReference type="Proteomes" id="UP000184255">
    <property type="component" value="Unassembled WGS sequence"/>
</dbReference>
<dbReference type="AlphaFoldDB" id="A0A1L7UBX9"/>
<feature type="region of interest" description="Disordered" evidence="1">
    <location>
        <begin position="1"/>
        <end position="29"/>
    </location>
</feature>
<accession>A0A1L7UBX9</accession>
<feature type="region of interest" description="Disordered" evidence="1">
    <location>
        <begin position="84"/>
        <end position="141"/>
    </location>
</feature>
<evidence type="ECO:0008006" key="4">
    <source>
        <dbReference type="Google" id="ProtNLM"/>
    </source>
</evidence>
<evidence type="ECO:0000313" key="3">
    <source>
        <dbReference type="Proteomes" id="UP000184255"/>
    </source>
</evidence>
<reference evidence="3" key="1">
    <citation type="journal article" date="2016" name="Genome Biol. Evol.">
        <title>Comparative 'omics' of the Fusarium fujikuroi species complex highlights differences in genetic potential and metabolite synthesis.</title>
        <authorList>
            <person name="Niehaus E.-M."/>
            <person name="Muensterkoetter M."/>
            <person name="Proctor R.H."/>
            <person name="Brown D.W."/>
            <person name="Sharon A."/>
            <person name="Idan Y."/>
            <person name="Oren-Young L."/>
            <person name="Sieber C.M."/>
            <person name="Novak O."/>
            <person name="Pencik A."/>
            <person name="Tarkowska D."/>
            <person name="Hromadova K."/>
            <person name="Freeman S."/>
            <person name="Maymon M."/>
            <person name="Elazar M."/>
            <person name="Youssef S.A."/>
            <person name="El-Shabrawy E.S.M."/>
            <person name="Shalaby A.B.A."/>
            <person name="Houterman P."/>
            <person name="Brock N.L."/>
            <person name="Burkhardt I."/>
            <person name="Tsavkelova E.A."/>
            <person name="Dickschat J.S."/>
            <person name="Galuszka P."/>
            <person name="Gueldener U."/>
            <person name="Tudzynski B."/>
        </authorList>
    </citation>
    <scope>NUCLEOTIDE SEQUENCE [LARGE SCALE GENOMIC DNA]</scope>
    <source>
        <strain evidence="3">MRC7560</strain>
    </source>
</reference>
<protein>
    <recommendedName>
        <fullName evidence="4">Methyltransferase type 11 domain-containing protein</fullName>
    </recommendedName>
</protein>
<gene>
    <name evidence="2" type="ORF">FMAN_14142</name>
</gene>
<dbReference type="GeneID" id="65093391"/>
<evidence type="ECO:0000313" key="2">
    <source>
        <dbReference type="EMBL" id="CVL08234.1"/>
    </source>
</evidence>
<evidence type="ECO:0000256" key="1">
    <source>
        <dbReference type="SAM" id="MobiDB-lite"/>
    </source>
</evidence>
<dbReference type="VEuPathDB" id="FungiDB:FMAN_14142"/>
<feature type="compositionally biased region" description="Basic and acidic residues" evidence="1">
    <location>
        <begin position="105"/>
        <end position="117"/>
    </location>
</feature>
<organism evidence="2 3">
    <name type="scientific">Fusarium mangiferae</name>
    <name type="common">Mango malformation disease fungus</name>
    <dbReference type="NCBI Taxonomy" id="192010"/>
    <lineage>
        <taxon>Eukaryota</taxon>
        <taxon>Fungi</taxon>
        <taxon>Dikarya</taxon>
        <taxon>Ascomycota</taxon>
        <taxon>Pezizomycotina</taxon>
        <taxon>Sordariomycetes</taxon>
        <taxon>Hypocreomycetidae</taxon>
        <taxon>Hypocreales</taxon>
        <taxon>Nectriaceae</taxon>
        <taxon>Fusarium</taxon>
        <taxon>Fusarium fujikuroi species complex</taxon>
    </lineage>
</organism>
<dbReference type="EMBL" id="FCQH01000022">
    <property type="protein sequence ID" value="CVL08234.1"/>
    <property type="molecule type" value="Genomic_DNA"/>
</dbReference>
<proteinExistence type="predicted"/>